<feature type="domain" description="PAS" evidence="13">
    <location>
        <begin position="7"/>
        <end position="79"/>
    </location>
</feature>
<organism evidence="16">
    <name type="scientific">Volvox carteri f. nagariensis</name>
    <dbReference type="NCBI Taxonomy" id="3068"/>
    <lineage>
        <taxon>Eukaryota</taxon>
        <taxon>Viridiplantae</taxon>
        <taxon>Chlorophyta</taxon>
        <taxon>core chlorophytes</taxon>
        <taxon>Chlorophyceae</taxon>
        <taxon>CS clade</taxon>
        <taxon>Chlamydomonadales</taxon>
        <taxon>Volvocaceae</taxon>
        <taxon>Volvox</taxon>
    </lineage>
</organism>
<dbReference type="InterPro" id="IPR000014">
    <property type="entry name" value="PAS"/>
</dbReference>
<keyword evidence="4" id="KW-0723">Serine/threonine-protein kinase</keyword>
<dbReference type="Pfam" id="PF00069">
    <property type="entry name" value="Pkinase"/>
    <property type="match status" value="2"/>
</dbReference>
<dbReference type="GO" id="GO:0009882">
    <property type="term" value="F:blue light photoreceptor activity"/>
    <property type="evidence" value="ECO:0007669"/>
    <property type="project" value="UniProtKB-ARBA"/>
</dbReference>
<dbReference type="SMART" id="SM00086">
    <property type="entry name" value="PAC"/>
    <property type="match status" value="2"/>
</dbReference>
<dbReference type="EC" id="2.7.11.1" evidence="3"/>
<dbReference type="InterPro" id="IPR001610">
    <property type="entry name" value="PAC"/>
</dbReference>
<dbReference type="FunFam" id="3.30.450.20:FF:000135">
    <property type="entry name" value="Ptaureo1a lov2 domain"/>
    <property type="match status" value="1"/>
</dbReference>
<dbReference type="CDD" id="cd05574">
    <property type="entry name" value="STKc_phototropin_like"/>
    <property type="match status" value="1"/>
</dbReference>
<dbReference type="STRING" id="3068.D8TV96"/>
<feature type="compositionally biased region" description="Low complexity" evidence="11">
    <location>
        <begin position="576"/>
        <end position="586"/>
    </location>
</feature>
<dbReference type="Gene3D" id="3.30.450.20">
    <property type="entry name" value="PAS domain"/>
    <property type="match status" value="2"/>
</dbReference>
<dbReference type="NCBIfam" id="TIGR00229">
    <property type="entry name" value="sensory_box"/>
    <property type="match status" value="2"/>
</dbReference>
<dbReference type="GO" id="GO:0004674">
    <property type="term" value="F:protein serine/threonine kinase activity"/>
    <property type="evidence" value="ECO:0007669"/>
    <property type="project" value="UniProtKB-KW"/>
</dbReference>
<evidence type="ECO:0000256" key="8">
    <source>
        <dbReference type="ARBA" id="ARBA00022741"/>
    </source>
</evidence>
<feature type="region of interest" description="Disordered" evidence="11">
    <location>
        <begin position="564"/>
        <end position="586"/>
    </location>
</feature>
<evidence type="ECO:0000313" key="16">
    <source>
        <dbReference type="Proteomes" id="UP000001058"/>
    </source>
</evidence>
<evidence type="ECO:0000256" key="7">
    <source>
        <dbReference type="ARBA" id="ARBA00022679"/>
    </source>
</evidence>
<dbReference type="eggNOG" id="ENOG502QPPH">
    <property type="taxonomic scope" value="Eukaryota"/>
</dbReference>
<keyword evidence="16" id="KW-1185">Reference proteome</keyword>
<evidence type="ECO:0000256" key="5">
    <source>
        <dbReference type="ARBA" id="ARBA00022543"/>
    </source>
</evidence>
<dbReference type="SUPFAM" id="SSF55785">
    <property type="entry name" value="PYP-like sensor domain (PAS domain)"/>
    <property type="match status" value="2"/>
</dbReference>
<keyword evidence="6" id="KW-0716">Sensory transduction</keyword>
<dbReference type="SUPFAM" id="SSF56112">
    <property type="entry name" value="Protein kinase-like (PK-like)"/>
    <property type="match status" value="1"/>
</dbReference>
<dbReference type="EMBL" id="GL378339">
    <property type="protein sequence ID" value="EFJ48666.1"/>
    <property type="molecule type" value="Genomic_DNA"/>
</dbReference>
<evidence type="ECO:0000256" key="6">
    <source>
        <dbReference type="ARBA" id="ARBA00022606"/>
    </source>
</evidence>
<dbReference type="Gene3D" id="1.10.510.10">
    <property type="entry name" value="Transferase(Phosphotransferase) domain 1"/>
    <property type="match status" value="2"/>
</dbReference>
<dbReference type="InterPro" id="IPR035965">
    <property type="entry name" value="PAS-like_dom_sf"/>
</dbReference>
<dbReference type="OrthoDB" id="432483at2759"/>
<dbReference type="Gene3D" id="3.30.200.20">
    <property type="entry name" value="Phosphorylase Kinase, domain 1"/>
    <property type="match status" value="1"/>
</dbReference>
<evidence type="ECO:0000256" key="11">
    <source>
        <dbReference type="SAM" id="MobiDB-lite"/>
    </source>
</evidence>
<dbReference type="GeneID" id="9617508"/>
<dbReference type="InterPro" id="IPR000719">
    <property type="entry name" value="Prot_kinase_dom"/>
</dbReference>
<dbReference type="PANTHER" id="PTHR45637">
    <property type="entry name" value="FLIPPASE KINASE 1-RELATED"/>
    <property type="match status" value="1"/>
</dbReference>
<dbReference type="FunCoup" id="D8TV96">
    <property type="interactions" value="466"/>
</dbReference>
<dbReference type="KEGG" id="vcn:VOLCADRAFT_127319"/>
<keyword evidence="5" id="KW-0600">Photoreceptor protein</keyword>
<keyword evidence="9" id="KW-0418">Kinase</keyword>
<dbReference type="CDD" id="cd00130">
    <property type="entry name" value="PAS"/>
    <property type="match status" value="2"/>
</dbReference>
<keyword evidence="5" id="KW-0157">Chromophore</keyword>
<keyword evidence="5" id="KW-0675">Receptor</keyword>
<dbReference type="PROSITE" id="PS00108">
    <property type="entry name" value="PROTEIN_KINASE_ST"/>
    <property type="match status" value="1"/>
</dbReference>
<dbReference type="RefSeq" id="XP_002950465.1">
    <property type="nucleotide sequence ID" value="XM_002950419.1"/>
</dbReference>
<feature type="domain" description="PAS" evidence="13">
    <location>
        <begin position="201"/>
        <end position="274"/>
    </location>
</feature>
<protein>
    <recommendedName>
        <fullName evidence="3">non-specific serine/threonine protein kinase</fullName>
        <ecNumber evidence="3">2.7.11.1</ecNumber>
    </recommendedName>
</protein>
<evidence type="ECO:0000259" key="14">
    <source>
        <dbReference type="PROSITE" id="PS50113"/>
    </source>
</evidence>
<evidence type="ECO:0000256" key="10">
    <source>
        <dbReference type="ARBA" id="ARBA00022840"/>
    </source>
</evidence>
<sequence>MAGVPSPASQLTKVLAGLRHTFVVADATLPDCPLVYASEGFYAMTGYGPDEVLGHNCRFLQGEGTDPKEVQKIREAIKKGEACSVRLLNYRKDGTPFWNLLTVTPIKTPDGKVSKFVGVQVDVTSKTEGKALADNSGVPLLVKYDHRLRENVAKKIVDDVTIAVEKAEGVEPGAASAAATAAGQGKPQGVRGAAPKSFPRVALDLATTVERIQQNFVISDPTLPDCPIVFASDAFLELTGYSREDVLGRNCRFLQGPGTDSATVDQIREAIRTGTEITVRILNYTKQGRPFWNMFTMAPMRDQDGSVRFFVGVQVDVTAQSATPDKTPTWNKTPSAEEEKAKQGAVAASMISSAVMGMATPMASNPWAAINGEVMRRKPHKSDDKAYQALLALQQRDGKLKLMHFRRVKQLGAGDVGLVDLVQLQGTDFKFAMKTLDKFEMQERNKVPRVLTECSILAAVDHPFLATLYCTIQTDTHLHFVMEYCDGGELYGLLNSQPKKRLKEEHVRFYAAEVLLALQYLHLLGYVYRDLKPENILLHHSGHVLLTDFDLSYSKGVTTPRLERVAAPDGSGGGSAPAPAGSAGSKSSRKSFLLLAEPVARANSFVGTEEYLAPEVINAAGHGSGVDWWSLGILIYELLYGTTPFRGSRRDETFDNIIKSQLRFPAKPAVSEEGRDLIEKLLVKDVSRRLGSRTGANEIKSHPWFKSINWALLRNEPPPYVPRRASKTQGGGGGGGGGAAFDNY</sequence>
<comment type="similarity">
    <text evidence="2">Belongs to the protein kinase superfamily. AGC Ser/Thr protein kinase family.</text>
</comment>
<dbReference type="AlphaFoldDB" id="D8TV96"/>
<name>D8TV96_VOLCA</name>
<keyword evidence="10" id="KW-0067">ATP-binding</keyword>
<evidence type="ECO:0000256" key="2">
    <source>
        <dbReference type="ARBA" id="ARBA00009903"/>
    </source>
</evidence>
<evidence type="ECO:0000259" key="12">
    <source>
        <dbReference type="PROSITE" id="PS50011"/>
    </source>
</evidence>
<dbReference type="PROSITE" id="PS50112">
    <property type="entry name" value="PAS"/>
    <property type="match status" value="2"/>
</dbReference>
<dbReference type="Proteomes" id="UP000001058">
    <property type="component" value="Unassembled WGS sequence"/>
</dbReference>
<dbReference type="PROSITE" id="PS50113">
    <property type="entry name" value="PAC"/>
    <property type="match status" value="2"/>
</dbReference>
<dbReference type="InterPro" id="IPR000700">
    <property type="entry name" value="PAS-assoc_C"/>
</dbReference>
<keyword evidence="7" id="KW-0808">Transferase</keyword>
<dbReference type="InParanoid" id="D8TV96"/>
<gene>
    <name evidence="15" type="ORF">VOLCADRAFT_127319</name>
</gene>
<dbReference type="GO" id="GO:0005524">
    <property type="term" value="F:ATP binding"/>
    <property type="evidence" value="ECO:0007669"/>
    <property type="project" value="UniProtKB-KW"/>
</dbReference>
<evidence type="ECO:0000256" key="9">
    <source>
        <dbReference type="ARBA" id="ARBA00022777"/>
    </source>
</evidence>
<evidence type="ECO:0000256" key="4">
    <source>
        <dbReference type="ARBA" id="ARBA00022527"/>
    </source>
</evidence>
<reference evidence="15 16" key="1">
    <citation type="journal article" date="2010" name="Science">
        <title>Genomic analysis of organismal complexity in the multicellular green alga Volvox carteri.</title>
        <authorList>
            <person name="Prochnik S.E."/>
            <person name="Umen J."/>
            <person name="Nedelcu A.M."/>
            <person name="Hallmann A."/>
            <person name="Miller S.M."/>
            <person name="Nishii I."/>
            <person name="Ferris P."/>
            <person name="Kuo A."/>
            <person name="Mitros T."/>
            <person name="Fritz-Laylin L.K."/>
            <person name="Hellsten U."/>
            <person name="Chapman J."/>
            <person name="Simakov O."/>
            <person name="Rensing S.A."/>
            <person name="Terry A."/>
            <person name="Pangilinan J."/>
            <person name="Kapitonov V."/>
            <person name="Jurka J."/>
            <person name="Salamov A."/>
            <person name="Shapiro H."/>
            <person name="Schmutz J."/>
            <person name="Grimwood J."/>
            <person name="Lindquist E."/>
            <person name="Lucas S."/>
            <person name="Grigoriev I.V."/>
            <person name="Schmitt R."/>
            <person name="Kirk D."/>
            <person name="Rokhsar D.S."/>
        </authorList>
    </citation>
    <scope>NUCLEOTIDE SEQUENCE [LARGE SCALE GENOMIC DNA]</scope>
    <source>
        <strain evidence="16">f. Nagariensis / Eve</strain>
    </source>
</reference>
<evidence type="ECO:0000259" key="13">
    <source>
        <dbReference type="PROSITE" id="PS50112"/>
    </source>
</evidence>
<dbReference type="Pfam" id="PF13426">
    <property type="entry name" value="PAS_9"/>
    <property type="match status" value="2"/>
</dbReference>
<dbReference type="SMART" id="SM00220">
    <property type="entry name" value="S_TKc"/>
    <property type="match status" value="1"/>
</dbReference>
<feature type="domain" description="PAC" evidence="14">
    <location>
        <begin position="275"/>
        <end position="329"/>
    </location>
</feature>
<dbReference type="InterPro" id="IPR008271">
    <property type="entry name" value="Ser/Thr_kinase_AS"/>
</dbReference>
<evidence type="ECO:0000313" key="15">
    <source>
        <dbReference type="EMBL" id="EFJ48666.1"/>
    </source>
</evidence>
<feature type="region of interest" description="Disordered" evidence="11">
    <location>
        <begin position="722"/>
        <end position="744"/>
    </location>
</feature>
<evidence type="ECO:0000256" key="1">
    <source>
        <dbReference type="ARBA" id="ARBA00001917"/>
    </source>
</evidence>
<keyword evidence="8" id="KW-0547">Nucleotide-binding</keyword>
<dbReference type="SMART" id="SM00091">
    <property type="entry name" value="PAS"/>
    <property type="match status" value="2"/>
</dbReference>
<feature type="domain" description="Protein kinase" evidence="12">
    <location>
        <begin position="405"/>
        <end position="705"/>
    </location>
</feature>
<evidence type="ECO:0000256" key="3">
    <source>
        <dbReference type="ARBA" id="ARBA00012513"/>
    </source>
</evidence>
<proteinExistence type="inferred from homology"/>
<feature type="compositionally biased region" description="Gly residues" evidence="11">
    <location>
        <begin position="729"/>
        <end position="744"/>
    </location>
</feature>
<accession>D8TV96</accession>
<dbReference type="InterPro" id="IPR011009">
    <property type="entry name" value="Kinase-like_dom_sf"/>
</dbReference>
<feature type="domain" description="PAC" evidence="14">
    <location>
        <begin position="81"/>
        <end position="135"/>
    </location>
</feature>
<comment type="cofactor">
    <cofactor evidence="1">
        <name>FMN</name>
        <dbReference type="ChEBI" id="CHEBI:58210"/>
    </cofactor>
</comment>
<dbReference type="PROSITE" id="PS50011">
    <property type="entry name" value="PROTEIN_KINASE_DOM"/>
    <property type="match status" value="1"/>
</dbReference>